<dbReference type="InterPro" id="IPR017441">
    <property type="entry name" value="Protein_kinase_ATP_BS"/>
</dbReference>
<gene>
    <name evidence="10" type="ORF">GV794_03930</name>
</gene>
<protein>
    <recommendedName>
        <fullName evidence="1">non-specific serine/threonine protein kinase</fullName>
        <ecNumber evidence="1">2.7.11.1</ecNumber>
    </recommendedName>
</protein>
<evidence type="ECO:0000256" key="6">
    <source>
        <dbReference type="ARBA" id="ARBA00022840"/>
    </source>
</evidence>
<dbReference type="CDD" id="cd14014">
    <property type="entry name" value="STKc_PknB_like"/>
    <property type="match status" value="1"/>
</dbReference>
<accession>A0ABX0CE29</accession>
<organism evidence="10 11">
    <name type="scientific">Nocardia cyriacigeorgica</name>
    <dbReference type="NCBI Taxonomy" id="135487"/>
    <lineage>
        <taxon>Bacteria</taxon>
        <taxon>Bacillati</taxon>
        <taxon>Actinomycetota</taxon>
        <taxon>Actinomycetes</taxon>
        <taxon>Mycobacteriales</taxon>
        <taxon>Nocardiaceae</taxon>
        <taxon>Nocardia</taxon>
    </lineage>
</organism>
<dbReference type="InterPro" id="IPR008271">
    <property type="entry name" value="Ser/Thr_kinase_AS"/>
</dbReference>
<evidence type="ECO:0000313" key="11">
    <source>
        <dbReference type="Proteomes" id="UP000470876"/>
    </source>
</evidence>
<evidence type="ECO:0000256" key="2">
    <source>
        <dbReference type="ARBA" id="ARBA00022527"/>
    </source>
</evidence>
<comment type="caution">
    <text evidence="10">The sequence shown here is derived from an EMBL/GenBank/DDBJ whole genome shotgun (WGS) entry which is preliminary data.</text>
</comment>
<proteinExistence type="predicted"/>
<evidence type="ECO:0000313" key="10">
    <source>
        <dbReference type="EMBL" id="NEW54821.1"/>
    </source>
</evidence>
<dbReference type="Pfam" id="PF00069">
    <property type="entry name" value="Pkinase"/>
    <property type="match status" value="1"/>
</dbReference>
<dbReference type="GO" id="GO:0016301">
    <property type="term" value="F:kinase activity"/>
    <property type="evidence" value="ECO:0007669"/>
    <property type="project" value="UniProtKB-KW"/>
</dbReference>
<reference evidence="10 11" key="1">
    <citation type="submission" date="2020-01" db="EMBL/GenBank/DDBJ databases">
        <title>Genetics and antimicrobial susceptibilities of Nocardia species isolated from the soil; a comparison with species isolated from humans.</title>
        <authorList>
            <person name="Carrasco G."/>
            <person name="Monzon S."/>
            <person name="Sansegundo M."/>
            <person name="Garcia E."/>
            <person name="Garrido N."/>
            <person name="Medina M.J."/>
            <person name="Villalon P."/>
            <person name="Ramirez-Arocha A.C."/>
            <person name="Jimenez P."/>
            <person name="Cuesta I."/>
            <person name="Valdezate S."/>
        </authorList>
    </citation>
    <scope>NUCLEOTIDE SEQUENCE [LARGE SCALE GENOMIC DNA]</scope>
    <source>
        <strain evidence="10 11">CNM20110649</strain>
    </source>
</reference>
<feature type="region of interest" description="Disordered" evidence="8">
    <location>
        <begin position="280"/>
        <end position="527"/>
    </location>
</feature>
<evidence type="ECO:0000256" key="4">
    <source>
        <dbReference type="ARBA" id="ARBA00022741"/>
    </source>
</evidence>
<keyword evidence="2" id="KW-0723">Serine/threonine-protein kinase</keyword>
<dbReference type="EC" id="2.7.11.1" evidence="1"/>
<evidence type="ECO:0000259" key="9">
    <source>
        <dbReference type="PROSITE" id="PS50011"/>
    </source>
</evidence>
<dbReference type="PROSITE" id="PS00108">
    <property type="entry name" value="PROTEIN_KINASE_ST"/>
    <property type="match status" value="1"/>
</dbReference>
<evidence type="ECO:0000256" key="7">
    <source>
        <dbReference type="PROSITE-ProRule" id="PRU10141"/>
    </source>
</evidence>
<dbReference type="InterPro" id="IPR011009">
    <property type="entry name" value="Kinase-like_dom_sf"/>
</dbReference>
<evidence type="ECO:0000256" key="5">
    <source>
        <dbReference type="ARBA" id="ARBA00022777"/>
    </source>
</evidence>
<dbReference type="SMART" id="SM00220">
    <property type="entry name" value="S_TKc"/>
    <property type="match status" value="1"/>
</dbReference>
<dbReference type="PROSITE" id="PS50011">
    <property type="entry name" value="PROTEIN_KINASE_DOM"/>
    <property type="match status" value="1"/>
</dbReference>
<keyword evidence="3" id="KW-0808">Transferase</keyword>
<name>A0ABX0CE29_9NOCA</name>
<dbReference type="Proteomes" id="UP000470876">
    <property type="component" value="Unassembled WGS sequence"/>
</dbReference>
<feature type="compositionally biased region" description="Gly residues" evidence="8">
    <location>
        <begin position="451"/>
        <end position="466"/>
    </location>
</feature>
<keyword evidence="5 10" id="KW-0418">Kinase</keyword>
<feature type="compositionally biased region" description="Low complexity" evidence="8">
    <location>
        <begin position="502"/>
        <end position="520"/>
    </location>
</feature>
<sequence>MLAAGDEFVGYTIRKVLGRGGMGTVYLAKHPRLPRLTALKLLNRELYTDNEIRRRFEREADLAAQLDHPNIVTVYDRGAEDRQLWISMQFVPGADASIADVNVLAPGRAVQIIAETAAALDFAHANRVLHRDVKPANILLAKAPIGQPERVLLTDFGIAGMRDSDTTLSSADTITATLAFAAPEQLTGAKLDHRGDQYSLACTLYWLLTGDSPYSAASPAAVINGHLSAPVPRLSRVRPGLPPGLDDVLARALAKGPVDRYSSCTEFAAAARRALGTSGAQQHYTGWLPTPGPYVPPRHGSAGPAPHHGNAVPPHRHPTPPPHPVAPSRGVPLYRYPQRPAPGPHGAPPPGVPPHHGPAYTPAAGHPAPHGTGPESRPDHRFPPGWVPPHPGGQMPPGHGAGEPPVHGGSGRPGSATPPGTRPFPRSPQHGGTPPGHHSGDQWPTPDGRAGSSGRGAGDPGPGAGNGAHTPNDADPVEQAAEDNRSRPATPRRPPAAVIDLPGAPRRPGRAPFGGQLGRPRQPPPEQ</sequence>
<evidence type="ECO:0000256" key="3">
    <source>
        <dbReference type="ARBA" id="ARBA00022679"/>
    </source>
</evidence>
<dbReference type="Gene3D" id="1.10.510.10">
    <property type="entry name" value="Transferase(Phosphotransferase) domain 1"/>
    <property type="match status" value="1"/>
</dbReference>
<dbReference type="InterPro" id="IPR000719">
    <property type="entry name" value="Prot_kinase_dom"/>
</dbReference>
<evidence type="ECO:0000256" key="8">
    <source>
        <dbReference type="SAM" id="MobiDB-lite"/>
    </source>
</evidence>
<dbReference type="SUPFAM" id="SSF56112">
    <property type="entry name" value="Protein kinase-like (PK-like)"/>
    <property type="match status" value="1"/>
</dbReference>
<dbReference type="Gene3D" id="3.30.200.20">
    <property type="entry name" value="Phosphorylase Kinase, domain 1"/>
    <property type="match status" value="1"/>
</dbReference>
<feature type="binding site" evidence="7">
    <location>
        <position position="40"/>
    </location>
    <ligand>
        <name>ATP</name>
        <dbReference type="ChEBI" id="CHEBI:30616"/>
    </ligand>
</feature>
<keyword evidence="4 7" id="KW-0547">Nucleotide-binding</keyword>
<dbReference type="EMBL" id="JAAGUX010000004">
    <property type="protein sequence ID" value="NEW54821.1"/>
    <property type="molecule type" value="Genomic_DNA"/>
</dbReference>
<dbReference type="PANTHER" id="PTHR43289:SF6">
    <property type="entry name" value="SERINE_THREONINE-PROTEIN KINASE NEKL-3"/>
    <property type="match status" value="1"/>
</dbReference>
<keyword evidence="11" id="KW-1185">Reference proteome</keyword>
<dbReference type="PANTHER" id="PTHR43289">
    <property type="entry name" value="MITOGEN-ACTIVATED PROTEIN KINASE KINASE KINASE 20-RELATED"/>
    <property type="match status" value="1"/>
</dbReference>
<evidence type="ECO:0000256" key="1">
    <source>
        <dbReference type="ARBA" id="ARBA00012513"/>
    </source>
</evidence>
<feature type="compositionally biased region" description="Pro residues" evidence="8">
    <location>
        <begin position="339"/>
        <end position="356"/>
    </location>
</feature>
<keyword evidence="6 7" id="KW-0067">ATP-binding</keyword>
<feature type="domain" description="Protein kinase" evidence="9">
    <location>
        <begin position="11"/>
        <end position="275"/>
    </location>
</feature>
<dbReference type="PROSITE" id="PS00107">
    <property type="entry name" value="PROTEIN_KINASE_ATP"/>
    <property type="match status" value="1"/>
</dbReference>